<dbReference type="EMBL" id="CP027845">
    <property type="protein sequence ID" value="AVP87993.1"/>
    <property type="molecule type" value="Genomic_DNA"/>
</dbReference>
<proteinExistence type="predicted"/>
<dbReference type="KEGG" id="ptc:phytr_10650"/>
<reference evidence="1 2" key="1">
    <citation type="submission" date="2018-03" db="EMBL/GenBank/DDBJ databases">
        <title>A gene transfer event suggests a long-term partnership between eustigmatophyte algae and a novel lineage of endosymbiotic bacteria.</title>
        <authorList>
            <person name="Yurchenko T."/>
            <person name="Sevcikova T."/>
            <person name="Pribyl P."/>
            <person name="El Karkouri K."/>
            <person name="Klimes V."/>
            <person name="Amaral R."/>
            <person name="Zbrankova V."/>
            <person name="Kim E."/>
            <person name="Raoult D."/>
            <person name="Santos L.M.A."/>
            <person name="Elias M."/>
        </authorList>
    </citation>
    <scope>NUCLEOTIDE SEQUENCE [LARGE SCALE GENOMIC DNA]</scope>
    <source>
        <strain evidence="1">CCALA 838</strain>
    </source>
</reference>
<name>A0A2P1P9P5_9RICK</name>
<dbReference type="Proteomes" id="UP000241762">
    <property type="component" value="Chromosome"/>
</dbReference>
<dbReference type="AlphaFoldDB" id="A0A2P1P9P5"/>
<organism evidence="1 2">
    <name type="scientific">Candidatus Phycorickettsia trachydisci</name>
    <dbReference type="NCBI Taxonomy" id="2115978"/>
    <lineage>
        <taxon>Bacteria</taxon>
        <taxon>Pseudomonadati</taxon>
        <taxon>Pseudomonadota</taxon>
        <taxon>Alphaproteobacteria</taxon>
        <taxon>Rickettsiales</taxon>
        <taxon>Rickettsiaceae</taxon>
        <taxon>Candidatus Phycorickettsia</taxon>
    </lineage>
</organism>
<sequence>MNIGYIRVSKVDGSQNFNLQKDALINYGVLAENTTKIKHRELKTIDQVS</sequence>
<evidence type="ECO:0008006" key="3">
    <source>
        <dbReference type="Google" id="ProtNLM"/>
    </source>
</evidence>
<gene>
    <name evidence="1" type="ORF">phytr_10650</name>
</gene>
<keyword evidence="2" id="KW-1185">Reference proteome</keyword>
<protein>
    <recommendedName>
        <fullName evidence="3">Resolvase/invertase-type recombinase catalytic domain-containing protein</fullName>
    </recommendedName>
</protein>
<accession>A0A2P1P9P5</accession>
<evidence type="ECO:0000313" key="1">
    <source>
        <dbReference type="EMBL" id="AVP87993.1"/>
    </source>
</evidence>
<evidence type="ECO:0000313" key="2">
    <source>
        <dbReference type="Proteomes" id="UP000241762"/>
    </source>
</evidence>